<dbReference type="GO" id="GO:0005829">
    <property type="term" value="C:cytosol"/>
    <property type="evidence" value="ECO:0007669"/>
    <property type="project" value="TreeGrafter"/>
</dbReference>
<dbReference type="AlphaFoldDB" id="A0A437M6H0"/>
<name>A0A437M6H0_9SPHN</name>
<dbReference type="GO" id="GO:0016705">
    <property type="term" value="F:oxidoreductase activity, acting on paired donors, with incorporation or reduction of molecular oxygen"/>
    <property type="evidence" value="ECO:0007669"/>
    <property type="project" value="InterPro"/>
</dbReference>
<dbReference type="OrthoDB" id="8477406at2"/>
<dbReference type="SUPFAM" id="SSF51679">
    <property type="entry name" value="Bacterial luciferase-like"/>
    <property type="match status" value="1"/>
</dbReference>
<organism evidence="4 5">
    <name type="scientific">Sphingomonas crocodyli</name>
    <dbReference type="NCBI Taxonomy" id="1979270"/>
    <lineage>
        <taxon>Bacteria</taxon>
        <taxon>Pseudomonadati</taxon>
        <taxon>Pseudomonadota</taxon>
        <taxon>Alphaproteobacteria</taxon>
        <taxon>Sphingomonadales</taxon>
        <taxon>Sphingomonadaceae</taxon>
        <taxon>Sphingomonas</taxon>
    </lineage>
</organism>
<dbReference type="Proteomes" id="UP000282971">
    <property type="component" value="Unassembled WGS sequence"/>
</dbReference>
<keyword evidence="1" id="KW-0560">Oxidoreductase</keyword>
<keyword evidence="2" id="KW-0503">Monooxygenase</keyword>
<dbReference type="PANTHER" id="PTHR30137">
    <property type="entry name" value="LUCIFERASE-LIKE MONOOXYGENASE"/>
    <property type="match status" value="1"/>
</dbReference>
<feature type="domain" description="Luciferase-like" evidence="3">
    <location>
        <begin position="1"/>
        <end position="312"/>
    </location>
</feature>
<evidence type="ECO:0000313" key="5">
    <source>
        <dbReference type="Proteomes" id="UP000282971"/>
    </source>
</evidence>
<gene>
    <name evidence="4" type="ORF">EOD43_05115</name>
</gene>
<reference evidence="4 5" key="1">
    <citation type="submission" date="2019-01" db="EMBL/GenBank/DDBJ databases">
        <authorList>
            <person name="Chen W.-M."/>
        </authorList>
    </citation>
    <scope>NUCLEOTIDE SEQUENCE [LARGE SCALE GENOMIC DNA]</scope>
    <source>
        <strain evidence="4 5">CCP-7</strain>
    </source>
</reference>
<evidence type="ECO:0000256" key="2">
    <source>
        <dbReference type="ARBA" id="ARBA00023033"/>
    </source>
</evidence>
<dbReference type="GO" id="GO:0004497">
    <property type="term" value="F:monooxygenase activity"/>
    <property type="evidence" value="ECO:0007669"/>
    <property type="project" value="UniProtKB-KW"/>
</dbReference>
<dbReference type="Pfam" id="PF00296">
    <property type="entry name" value="Bac_luciferase"/>
    <property type="match status" value="1"/>
</dbReference>
<keyword evidence="5" id="KW-1185">Reference proteome</keyword>
<dbReference type="InterPro" id="IPR011251">
    <property type="entry name" value="Luciferase-like_dom"/>
</dbReference>
<dbReference type="Gene3D" id="3.20.20.30">
    <property type="entry name" value="Luciferase-like domain"/>
    <property type="match status" value="1"/>
</dbReference>
<accession>A0A437M6H0</accession>
<protein>
    <submittedName>
        <fullName evidence="4">LLM class flavin-dependent oxidoreductase</fullName>
    </submittedName>
</protein>
<dbReference type="PANTHER" id="PTHR30137:SF8">
    <property type="entry name" value="BLR5498 PROTEIN"/>
    <property type="match status" value="1"/>
</dbReference>
<dbReference type="RefSeq" id="WP_127741710.1">
    <property type="nucleotide sequence ID" value="NZ_SACN01000001.1"/>
</dbReference>
<dbReference type="InterPro" id="IPR050766">
    <property type="entry name" value="Bact_Lucif_Oxidored"/>
</dbReference>
<dbReference type="EMBL" id="SACN01000001">
    <property type="protein sequence ID" value="RVT93272.1"/>
    <property type="molecule type" value="Genomic_DNA"/>
</dbReference>
<evidence type="ECO:0000313" key="4">
    <source>
        <dbReference type="EMBL" id="RVT93272.1"/>
    </source>
</evidence>
<proteinExistence type="predicted"/>
<evidence type="ECO:0000259" key="3">
    <source>
        <dbReference type="Pfam" id="PF00296"/>
    </source>
</evidence>
<sequence>MRFGICYNIDYHPDVHGTPEQYTTELLEQVDLLEELGYDSVWFSEHHCGAYSFGNPAIMATAAAARTKRIRVGTGVSLVPLHNPVMLAEQYALLDVLSGGRLEYGIGRGYLMQEYDWFDVPVAESHTRYREAMDFILQAWQSQGPIDFNGQHFQIENYNCFPKPVQKPFPAIYASGSTTPDSYVWAGQKGLNLGTALFMPDRDAIRRNIGLWRQNLADHGHDPSTRELCAITQMYCDEDGDQAVADGAEYALNYYKFFAQLDKQAKTSTVPDFYQNADVSAMTAMNDADLVFFGDPDNLTRRLRAVGDDLGIDLLLMEVAQGRAPVKKVRKALETFGRQVMPRLRERAAELTTA</sequence>
<comment type="caution">
    <text evidence="4">The sequence shown here is derived from an EMBL/GenBank/DDBJ whole genome shotgun (WGS) entry which is preliminary data.</text>
</comment>
<dbReference type="InterPro" id="IPR036661">
    <property type="entry name" value="Luciferase-like_sf"/>
</dbReference>
<evidence type="ECO:0000256" key="1">
    <source>
        <dbReference type="ARBA" id="ARBA00023002"/>
    </source>
</evidence>